<dbReference type="Proteomes" id="UP000013551">
    <property type="component" value="Segment"/>
</dbReference>
<dbReference type="GeneID" id="16213944"/>
<evidence type="ECO:0000313" key="3">
    <source>
        <dbReference type="Proteomes" id="UP000013551"/>
    </source>
</evidence>
<name>R4JHP0_9CAUD</name>
<proteinExistence type="predicted"/>
<feature type="region of interest" description="Disordered" evidence="1">
    <location>
        <begin position="1"/>
        <end position="20"/>
    </location>
</feature>
<reference evidence="2 3" key="1">
    <citation type="submission" date="2013-02" db="EMBL/GenBank/DDBJ databases">
        <authorList>
            <person name="Balish M.F."/>
            <person name="Klepek H.N."/>
            <person name="Ahler R.M."/>
            <person name="Blakely T.M."/>
            <person name="Deihs M.E."/>
            <person name="Goebel E.J."/>
            <person name="Hausmann S.M."/>
            <person name="Henry C.A."/>
            <person name="Hoogendoorn J."/>
            <person name="Jeffers A.C."/>
            <person name="Light M.E."/>
            <person name="McCurdy K.A."/>
            <person name="Mize D.S."/>
            <person name="Moore C.R."/>
            <person name="Nestor P.M."/>
            <person name="Relko L.M."/>
            <person name="Brzoska R.M."/>
            <person name="Ream D.C."/>
            <person name="Actis L.A."/>
            <person name="Friedberg I."/>
            <person name="Janssen G.R."/>
            <person name="Bradley K.W."/>
            <person name="Khaja R."/>
            <person name="Lewis M.F."/>
            <person name="Barker L.P."/>
            <person name="Asai D.J."/>
            <person name="Bowman C.A."/>
            <person name="Russell D.A."/>
            <person name="Pope W.H."/>
            <person name="Jacobs-Sera D."/>
            <person name="Hendrix R.W."/>
            <person name="Hatfull G.F."/>
        </authorList>
    </citation>
    <scope>NUCLEOTIDE SEQUENCE [LARGE SCALE GENOMIC DNA]</scope>
</reference>
<evidence type="ECO:0000313" key="2">
    <source>
        <dbReference type="EMBL" id="AGK87497.1"/>
    </source>
</evidence>
<accession>R4JHP0</accession>
<gene>
    <name evidence="2" type="primary">18</name>
    <name evidence="2" type="ORF">PBI_HINDER_18</name>
</gene>
<evidence type="ECO:0000256" key="1">
    <source>
        <dbReference type="SAM" id="MobiDB-lite"/>
    </source>
</evidence>
<organism evidence="2 3">
    <name type="scientific">Mycobacterium phage HINdeR</name>
    <dbReference type="NCBI Taxonomy" id="1327770"/>
    <lineage>
        <taxon>Viruses</taxon>
        <taxon>Duplodnaviria</taxon>
        <taxon>Heunggongvirae</taxon>
        <taxon>Uroviricota</taxon>
        <taxon>Caudoviricetes</taxon>
        <taxon>Timshelvirus</taxon>
        <taxon>Timshelvirus HINdeR</taxon>
    </lineage>
</organism>
<dbReference type="OrthoDB" id="23763at10239"/>
<dbReference type="EMBL" id="KC661275">
    <property type="protein sequence ID" value="AGK87497.1"/>
    <property type="molecule type" value="Genomic_DNA"/>
</dbReference>
<keyword evidence="3" id="KW-1185">Reference proteome</keyword>
<evidence type="ECO:0008006" key="4">
    <source>
        <dbReference type="Google" id="ProtNLM"/>
    </source>
</evidence>
<dbReference type="KEGG" id="vg:16213944"/>
<dbReference type="RefSeq" id="YP_008051870.1">
    <property type="nucleotide sequence ID" value="NC_021308.1"/>
</dbReference>
<sequence>MSASDRQPPGPYPDDFTKAVRPEHVDPQKCDHEIGICYCVHDWRIEWGNLPKGGRR</sequence>
<protein>
    <recommendedName>
        <fullName evidence="4">Head-to-tail connector protein</fullName>
    </recommendedName>
</protein>